<sequence>MEEMLTVLNEQLCPVGQAPRETAHREGLLHGVVHCWIVSRRLDEVGIWFQQRAHTKKDFPDYYDLAVGGHMDCGETPETAILREMREEIGLTAEPSRLRYLGYTREEVRFPGFFDREVGYVYLYEDDCPAFAPGEEVERMVWVPLGELIAKELEGAEETAAFLETGEPVRIGREEWCVHPGEFEMIVLPALRADGKDG</sequence>
<comment type="caution">
    <text evidence="3">The sequence shown here is derived from an EMBL/GenBank/DDBJ whole genome shotgun (WGS) entry which is preliminary data.</text>
</comment>
<dbReference type="InterPro" id="IPR000086">
    <property type="entry name" value="NUDIX_hydrolase_dom"/>
</dbReference>
<dbReference type="PANTHER" id="PTHR10885">
    <property type="entry name" value="ISOPENTENYL-DIPHOSPHATE DELTA-ISOMERASE"/>
    <property type="match status" value="1"/>
</dbReference>
<dbReference type="PROSITE" id="PS00893">
    <property type="entry name" value="NUDIX_BOX"/>
    <property type="match status" value="1"/>
</dbReference>
<protein>
    <submittedName>
        <fullName evidence="3">NUDIX domain-containing protein</fullName>
    </submittedName>
</protein>
<dbReference type="AlphaFoldDB" id="A0A9D1JZS0"/>
<dbReference type="InterPro" id="IPR020084">
    <property type="entry name" value="NUDIX_hydrolase_CS"/>
</dbReference>
<name>A0A9D1JZS0_9FIRM</name>
<dbReference type="Gene3D" id="3.90.79.10">
    <property type="entry name" value="Nucleoside Triphosphate Pyrophosphohydrolase"/>
    <property type="match status" value="1"/>
</dbReference>
<dbReference type="SUPFAM" id="SSF55811">
    <property type="entry name" value="Nudix"/>
    <property type="match status" value="1"/>
</dbReference>
<organism evidence="3 4">
    <name type="scientific">Candidatus Merdivicinus excrementipullorum</name>
    <dbReference type="NCBI Taxonomy" id="2840867"/>
    <lineage>
        <taxon>Bacteria</taxon>
        <taxon>Bacillati</taxon>
        <taxon>Bacillota</taxon>
        <taxon>Clostridia</taxon>
        <taxon>Eubacteriales</taxon>
        <taxon>Oscillospiraceae</taxon>
        <taxon>Oscillospiraceae incertae sedis</taxon>
        <taxon>Candidatus Merdivicinus</taxon>
    </lineage>
</organism>
<dbReference type="EMBL" id="DVJP01000058">
    <property type="protein sequence ID" value="HIS76914.1"/>
    <property type="molecule type" value="Genomic_DNA"/>
</dbReference>
<dbReference type="PROSITE" id="PS51462">
    <property type="entry name" value="NUDIX"/>
    <property type="match status" value="1"/>
</dbReference>
<keyword evidence="1" id="KW-0378">Hydrolase</keyword>
<evidence type="ECO:0000256" key="1">
    <source>
        <dbReference type="ARBA" id="ARBA00022801"/>
    </source>
</evidence>
<dbReference type="CDD" id="cd04692">
    <property type="entry name" value="NUDIX_Hydrolase"/>
    <property type="match status" value="1"/>
</dbReference>
<dbReference type="Proteomes" id="UP000824002">
    <property type="component" value="Unassembled WGS sequence"/>
</dbReference>
<accession>A0A9D1JZS0</accession>
<evidence type="ECO:0000259" key="2">
    <source>
        <dbReference type="PROSITE" id="PS51462"/>
    </source>
</evidence>
<evidence type="ECO:0000313" key="4">
    <source>
        <dbReference type="Proteomes" id="UP000824002"/>
    </source>
</evidence>
<evidence type="ECO:0000313" key="3">
    <source>
        <dbReference type="EMBL" id="HIS76914.1"/>
    </source>
</evidence>
<dbReference type="GO" id="GO:0016787">
    <property type="term" value="F:hydrolase activity"/>
    <property type="evidence" value="ECO:0007669"/>
    <property type="project" value="UniProtKB-KW"/>
</dbReference>
<proteinExistence type="predicted"/>
<gene>
    <name evidence="3" type="ORF">IAB51_08910</name>
</gene>
<feature type="domain" description="Nudix hydrolase" evidence="2">
    <location>
        <begin position="28"/>
        <end position="167"/>
    </location>
</feature>
<dbReference type="Pfam" id="PF00293">
    <property type="entry name" value="NUDIX"/>
    <property type="match status" value="1"/>
</dbReference>
<reference evidence="3" key="1">
    <citation type="submission" date="2020-10" db="EMBL/GenBank/DDBJ databases">
        <authorList>
            <person name="Gilroy R."/>
        </authorList>
    </citation>
    <scope>NUCLEOTIDE SEQUENCE</scope>
    <source>
        <strain evidence="3">CHK199-13235</strain>
    </source>
</reference>
<reference evidence="3" key="2">
    <citation type="journal article" date="2021" name="PeerJ">
        <title>Extensive microbial diversity within the chicken gut microbiome revealed by metagenomics and culture.</title>
        <authorList>
            <person name="Gilroy R."/>
            <person name="Ravi A."/>
            <person name="Getino M."/>
            <person name="Pursley I."/>
            <person name="Horton D.L."/>
            <person name="Alikhan N.F."/>
            <person name="Baker D."/>
            <person name="Gharbi K."/>
            <person name="Hall N."/>
            <person name="Watson M."/>
            <person name="Adriaenssens E.M."/>
            <person name="Foster-Nyarko E."/>
            <person name="Jarju S."/>
            <person name="Secka A."/>
            <person name="Antonio M."/>
            <person name="Oren A."/>
            <person name="Chaudhuri R.R."/>
            <person name="La Ragione R."/>
            <person name="Hildebrand F."/>
            <person name="Pallen M.J."/>
        </authorList>
    </citation>
    <scope>NUCLEOTIDE SEQUENCE</scope>
    <source>
        <strain evidence="3">CHK199-13235</strain>
    </source>
</reference>
<dbReference type="PANTHER" id="PTHR10885:SF0">
    <property type="entry name" value="ISOPENTENYL-DIPHOSPHATE DELTA-ISOMERASE"/>
    <property type="match status" value="1"/>
</dbReference>
<dbReference type="InterPro" id="IPR015797">
    <property type="entry name" value="NUDIX_hydrolase-like_dom_sf"/>
</dbReference>